<reference evidence="2" key="1">
    <citation type="submission" date="2021-01" db="EMBL/GenBank/DDBJ databases">
        <authorList>
            <consortium name="Genoscope - CEA"/>
            <person name="William W."/>
        </authorList>
    </citation>
    <scope>NUCLEOTIDE SEQUENCE</scope>
</reference>
<accession>A0A8S1YPJ5</accession>
<sequence>MMSQLTCSEELPSEPVLLPKGLRQTQNEHDGIEEVSQDRKRVRFRLGAPNNPVEPSCSGEDVELKLYLKASFKRQSKLSEFYGKNSQAS</sequence>
<feature type="region of interest" description="Disordered" evidence="1">
    <location>
        <begin position="1"/>
        <end position="36"/>
    </location>
</feature>
<feature type="compositionally biased region" description="Basic and acidic residues" evidence="1">
    <location>
        <begin position="26"/>
        <end position="36"/>
    </location>
</feature>
<evidence type="ECO:0000313" key="2">
    <source>
        <dbReference type="EMBL" id="CAD8214717.1"/>
    </source>
</evidence>
<dbReference type="AlphaFoldDB" id="A0A8S1YPJ5"/>
<protein>
    <submittedName>
        <fullName evidence="2">Uncharacterized protein</fullName>
    </submittedName>
</protein>
<evidence type="ECO:0000256" key="1">
    <source>
        <dbReference type="SAM" id="MobiDB-lite"/>
    </source>
</evidence>
<gene>
    <name evidence="2" type="ORF">POCTA_138.1.T1870018</name>
</gene>
<keyword evidence="3" id="KW-1185">Reference proteome</keyword>
<dbReference type="EMBL" id="CAJJDP010000191">
    <property type="protein sequence ID" value="CAD8214717.1"/>
    <property type="molecule type" value="Genomic_DNA"/>
</dbReference>
<name>A0A8S1YPJ5_PAROT</name>
<organism evidence="2 3">
    <name type="scientific">Paramecium octaurelia</name>
    <dbReference type="NCBI Taxonomy" id="43137"/>
    <lineage>
        <taxon>Eukaryota</taxon>
        <taxon>Sar</taxon>
        <taxon>Alveolata</taxon>
        <taxon>Ciliophora</taxon>
        <taxon>Intramacronucleata</taxon>
        <taxon>Oligohymenophorea</taxon>
        <taxon>Peniculida</taxon>
        <taxon>Parameciidae</taxon>
        <taxon>Paramecium</taxon>
    </lineage>
</organism>
<evidence type="ECO:0000313" key="3">
    <source>
        <dbReference type="Proteomes" id="UP000683925"/>
    </source>
</evidence>
<comment type="caution">
    <text evidence="2">The sequence shown here is derived from an EMBL/GenBank/DDBJ whole genome shotgun (WGS) entry which is preliminary data.</text>
</comment>
<proteinExistence type="predicted"/>
<dbReference type="Proteomes" id="UP000683925">
    <property type="component" value="Unassembled WGS sequence"/>
</dbReference>